<dbReference type="InterPro" id="IPR029063">
    <property type="entry name" value="SAM-dependent_MTases_sf"/>
</dbReference>
<dbReference type="GO" id="GO:0005759">
    <property type="term" value="C:mitochondrial matrix"/>
    <property type="evidence" value="ECO:0007669"/>
    <property type="project" value="TreeGrafter"/>
</dbReference>
<dbReference type="AlphaFoldDB" id="A0A1Y1ZP30"/>
<evidence type="ECO:0000313" key="9">
    <source>
        <dbReference type="EMBL" id="ORY11978.1"/>
    </source>
</evidence>
<dbReference type="SUPFAM" id="SSF53335">
    <property type="entry name" value="S-adenosyl-L-methionine-dependent methyltransferases"/>
    <property type="match status" value="1"/>
</dbReference>
<dbReference type="GO" id="GO:0008168">
    <property type="term" value="F:methyltransferase activity"/>
    <property type="evidence" value="ECO:0007669"/>
    <property type="project" value="UniProtKB-KW"/>
</dbReference>
<evidence type="ECO:0000256" key="3">
    <source>
        <dbReference type="ARBA" id="ARBA00022603"/>
    </source>
</evidence>
<keyword evidence="6" id="KW-0694">RNA-binding</keyword>
<dbReference type="EMBL" id="MCFA01000055">
    <property type="protein sequence ID" value="ORY11978.1"/>
    <property type="molecule type" value="Genomic_DNA"/>
</dbReference>
<dbReference type="PANTHER" id="PTHR11727:SF17">
    <property type="entry name" value="DIMETHYLADENOSINE TRANSFERASE 1, MITOCHONDRIAL"/>
    <property type="match status" value="1"/>
</dbReference>
<dbReference type="GO" id="GO:0034246">
    <property type="term" value="F:mitochondrial transcription factor activity"/>
    <property type="evidence" value="ECO:0007669"/>
    <property type="project" value="TreeGrafter"/>
</dbReference>
<reference evidence="9 10" key="1">
    <citation type="submission" date="2016-07" db="EMBL/GenBank/DDBJ databases">
        <title>Pervasive Adenine N6-methylation of Active Genes in Fungi.</title>
        <authorList>
            <consortium name="DOE Joint Genome Institute"/>
            <person name="Mondo S.J."/>
            <person name="Dannebaum R.O."/>
            <person name="Kuo R.C."/>
            <person name="Labutti K."/>
            <person name="Haridas S."/>
            <person name="Kuo A."/>
            <person name="Salamov A."/>
            <person name="Ahrendt S.R."/>
            <person name="Lipzen A."/>
            <person name="Sullivan W."/>
            <person name="Andreopoulos W.B."/>
            <person name="Clum A."/>
            <person name="Lindquist E."/>
            <person name="Daum C."/>
            <person name="Ramamoorthy G.K."/>
            <person name="Gryganskyi A."/>
            <person name="Culley D."/>
            <person name="Magnuson J.K."/>
            <person name="James T.Y."/>
            <person name="O'Malley M.A."/>
            <person name="Stajich J.E."/>
            <person name="Spatafora J.W."/>
            <person name="Visel A."/>
            <person name="Grigoriev I.V."/>
        </authorList>
    </citation>
    <scope>NUCLEOTIDE SEQUENCE [LARGE SCALE GENOMIC DNA]</scope>
    <source>
        <strain evidence="9 10">CBS 115471</strain>
    </source>
</reference>
<dbReference type="Proteomes" id="UP000193144">
    <property type="component" value="Unassembled WGS sequence"/>
</dbReference>
<evidence type="ECO:0000256" key="5">
    <source>
        <dbReference type="ARBA" id="ARBA00022691"/>
    </source>
</evidence>
<dbReference type="PANTHER" id="PTHR11727">
    <property type="entry name" value="DIMETHYLADENOSINE TRANSFERASE"/>
    <property type="match status" value="1"/>
</dbReference>
<keyword evidence="10" id="KW-1185">Reference proteome</keyword>
<keyword evidence="4" id="KW-0808">Transferase</keyword>
<evidence type="ECO:0000313" key="10">
    <source>
        <dbReference type="Proteomes" id="UP000193144"/>
    </source>
</evidence>
<dbReference type="GO" id="GO:0003723">
    <property type="term" value="F:RNA binding"/>
    <property type="evidence" value="ECO:0007669"/>
    <property type="project" value="UniProtKB-KW"/>
</dbReference>
<keyword evidence="3" id="KW-0489">Methyltransferase</keyword>
<sequence length="630" mass="71823">MSTFAPSRIRALSRSFHRNGCLQHRGPGKKKETAHWTQEKLRTRPDYPLSEELLEKTRPVAYARTNTRGYSVQMRTQIVSPGLCDDILKYIGPSLEKHKGCDILDLNPGAGLWSSKLHDFLQPRSHVLFESQPEKYEPFLKRLTEQPNSTYKLVKGDCALHEQIEELVVKAGIFPHQKLVSHDDPPPSELNTTLLVTGTLVWDPDKAGMGFSSISKQLSQHYAMHGWMKRGIHSFGPIRSLIWMSENDVITTLPRSMLYFGTTQYLMTKFGWINQVATCGHTPRGGGKAGNIGRDPRYEFESLAKTLKTMQENGMELLAHRREEIHEFAEDIMRLTNGTGIMSARDVNEYLRVAEINGKSTAGLLYEYTRELYRADSQEGGAPRMSGRAGEATMTSKGSYISRSRASNNQYEQFRAERDRIVDIGEEMYELECKILGVSTDQEKQALQKELDKKNADYEASMENFRADLRSSVIMDLDDRLCIRSPVPRLMWDSRPYEPLVFQEDEMWPPSRCALLDFVPSLPRERWDGEAWEFTFDFASALIRYGSESVPAALEHMVHGGSELVNDVPLLRDPAKGGRLDLNHLRVRMLTVEMVDQLCKAWREWPFRPPGADSPRFFHTVLGVGRGIWS</sequence>
<evidence type="ECO:0000256" key="6">
    <source>
        <dbReference type="ARBA" id="ARBA00022884"/>
    </source>
</evidence>
<feature type="region of interest" description="Disordered" evidence="8">
    <location>
        <begin position="377"/>
        <end position="401"/>
    </location>
</feature>
<evidence type="ECO:0000256" key="4">
    <source>
        <dbReference type="ARBA" id="ARBA00022679"/>
    </source>
</evidence>
<protein>
    <recommendedName>
        <fullName evidence="2">Mitochondrial transcription factor 1</fullName>
    </recommendedName>
</protein>
<comment type="function">
    <text evidence="7">Mitochondrial transcription factor that confers selective promoter recognition on the core subunit of the yeast mitochondrial RNA polymerase. Interacts with DNA in a non-specific manner.</text>
</comment>
<organism evidence="9 10">
    <name type="scientific">Clohesyomyces aquaticus</name>
    <dbReference type="NCBI Taxonomy" id="1231657"/>
    <lineage>
        <taxon>Eukaryota</taxon>
        <taxon>Fungi</taxon>
        <taxon>Dikarya</taxon>
        <taxon>Ascomycota</taxon>
        <taxon>Pezizomycotina</taxon>
        <taxon>Dothideomycetes</taxon>
        <taxon>Pleosporomycetidae</taxon>
        <taxon>Pleosporales</taxon>
        <taxon>Lindgomycetaceae</taxon>
        <taxon>Clohesyomyces</taxon>
    </lineage>
</organism>
<dbReference type="OrthoDB" id="16079at2759"/>
<dbReference type="GO" id="GO:0034245">
    <property type="term" value="C:mitochondrial DNA-directed RNA polymerase complex"/>
    <property type="evidence" value="ECO:0007669"/>
    <property type="project" value="TreeGrafter"/>
</dbReference>
<dbReference type="InterPro" id="IPR023165">
    <property type="entry name" value="rRNA_Ade_diMease-like_C"/>
</dbReference>
<dbReference type="GO" id="GO:0032259">
    <property type="term" value="P:methylation"/>
    <property type="evidence" value="ECO:0007669"/>
    <property type="project" value="UniProtKB-KW"/>
</dbReference>
<dbReference type="Gene3D" id="3.40.50.150">
    <property type="entry name" value="Vaccinia Virus protein VP39"/>
    <property type="match status" value="1"/>
</dbReference>
<evidence type="ECO:0000256" key="8">
    <source>
        <dbReference type="SAM" id="MobiDB-lite"/>
    </source>
</evidence>
<proteinExistence type="predicted"/>
<gene>
    <name evidence="9" type="ORF">BCR34DRAFT_600918</name>
</gene>
<accession>A0A1Y1ZP30</accession>
<comment type="subcellular location">
    <subcellularLocation>
        <location evidence="1">Mitochondrion</location>
    </subcellularLocation>
</comment>
<evidence type="ECO:0000256" key="2">
    <source>
        <dbReference type="ARBA" id="ARBA00013836"/>
    </source>
</evidence>
<dbReference type="InterPro" id="IPR001737">
    <property type="entry name" value="KsgA/Erm"/>
</dbReference>
<evidence type="ECO:0000256" key="7">
    <source>
        <dbReference type="ARBA" id="ARBA00024915"/>
    </source>
</evidence>
<comment type="caution">
    <text evidence="9">The sequence shown here is derived from an EMBL/GenBank/DDBJ whole genome shotgun (WGS) entry which is preliminary data.</text>
</comment>
<keyword evidence="5" id="KW-0949">S-adenosyl-L-methionine</keyword>
<evidence type="ECO:0000256" key="1">
    <source>
        <dbReference type="ARBA" id="ARBA00004173"/>
    </source>
</evidence>
<dbReference type="Gene3D" id="1.10.8.100">
    <property type="entry name" value="Ribosomal RNA adenine dimethylase-like, domain 2"/>
    <property type="match status" value="1"/>
</dbReference>
<name>A0A1Y1ZP30_9PLEO</name>
<dbReference type="GO" id="GO:0006391">
    <property type="term" value="P:transcription initiation at mitochondrial promoter"/>
    <property type="evidence" value="ECO:0007669"/>
    <property type="project" value="TreeGrafter"/>
</dbReference>